<evidence type="ECO:0000256" key="5">
    <source>
        <dbReference type="ARBA" id="ARBA00023237"/>
    </source>
</evidence>
<evidence type="ECO:0000256" key="6">
    <source>
        <dbReference type="SAM" id="SignalP"/>
    </source>
</evidence>
<dbReference type="Proteomes" id="UP001168524">
    <property type="component" value="Unassembled WGS sequence"/>
</dbReference>
<sequence length="270" mass="29432">MTLNNRASLTLSAALPFVFFLPLAEARAEETSNKSRKWDLTLGVGALSLPEYPGSDDNKTEVLPLINARYNRFFIGGAPGSGLPGGLGAYLYEDKNWTLAAAVALGIDEPRKESDDSRLQGLGDIDATTRAGLSGSYRTNWWMVSASVMSDVEGNKQGTMVNVDARVNYRPFERLMVSAGPGLTWGNDEYMQTFFGVNAEQAANSNFSAYEAGNGISNLRFSIHAQYQLTPHWNIGANITAAQLQSDAADSPIVQDKNQTMYGAFLTYRF</sequence>
<evidence type="ECO:0000256" key="4">
    <source>
        <dbReference type="ARBA" id="ARBA00023136"/>
    </source>
</evidence>
<keyword evidence="8" id="KW-1185">Reference proteome</keyword>
<dbReference type="SUPFAM" id="SSF56935">
    <property type="entry name" value="Porins"/>
    <property type="match status" value="1"/>
</dbReference>
<comment type="subcellular location">
    <subcellularLocation>
        <location evidence="1">Cell outer membrane</location>
    </subcellularLocation>
</comment>
<dbReference type="RefSeq" id="WP_267981352.1">
    <property type="nucleotide sequence ID" value="NZ_JAPQKF010000006.1"/>
</dbReference>
<evidence type="ECO:0000313" key="7">
    <source>
        <dbReference type="EMBL" id="MDN0015133.1"/>
    </source>
</evidence>
<gene>
    <name evidence="7" type="ORF">QTA56_12940</name>
</gene>
<feature type="signal peptide" evidence="6">
    <location>
        <begin position="1"/>
        <end position="28"/>
    </location>
</feature>
<name>A0ABT7WR25_9GAMM</name>
<evidence type="ECO:0000256" key="1">
    <source>
        <dbReference type="ARBA" id="ARBA00004442"/>
    </source>
</evidence>
<dbReference type="PANTHER" id="PTHR38776:SF1">
    <property type="entry name" value="MLTA-INTERACTING PROTEIN-RELATED"/>
    <property type="match status" value="1"/>
</dbReference>
<protein>
    <submittedName>
        <fullName evidence="7">MipA/OmpV family protein</fullName>
    </submittedName>
</protein>
<proteinExistence type="inferred from homology"/>
<comment type="caution">
    <text evidence="7">The sequence shown here is derived from an EMBL/GenBank/DDBJ whole genome shotgun (WGS) entry which is preliminary data.</text>
</comment>
<dbReference type="Pfam" id="PF06629">
    <property type="entry name" value="MipA"/>
    <property type="match status" value="1"/>
</dbReference>
<dbReference type="Gene3D" id="2.40.160.60">
    <property type="entry name" value="Outer membrane protein transport protein (OMPP1/FadL/TodX)"/>
    <property type="match status" value="1"/>
</dbReference>
<accession>A0ABT7WR25</accession>
<reference evidence="7" key="1">
    <citation type="submission" date="2023-06" db="EMBL/GenBank/DDBJ databases">
        <title>Two novel species of Acinetobacter isolated from motorbike repairing workshop in Vietnam.</title>
        <authorList>
            <person name="Le N.T.T."/>
        </authorList>
    </citation>
    <scope>NUCLEOTIDE SEQUENCE</scope>
    <source>
        <strain evidence="7">VNH17</strain>
    </source>
</reference>
<evidence type="ECO:0000313" key="8">
    <source>
        <dbReference type="Proteomes" id="UP001168524"/>
    </source>
</evidence>
<feature type="chain" id="PRO_5046076902" evidence="6">
    <location>
        <begin position="29"/>
        <end position="270"/>
    </location>
</feature>
<keyword evidence="3 6" id="KW-0732">Signal</keyword>
<organism evidence="7 8">
    <name type="scientific">Acinetobacter thutiue</name>
    <dbReference type="NCBI Taxonomy" id="2998078"/>
    <lineage>
        <taxon>Bacteria</taxon>
        <taxon>Pseudomonadati</taxon>
        <taxon>Pseudomonadota</taxon>
        <taxon>Gammaproteobacteria</taxon>
        <taxon>Moraxellales</taxon>
        <taxon>Moraxellaceae</taxon>
        <taxon>Acinetobacter</taxon>
    </lineage>
</organism>
<keyword evidence="5" id="KW-0998">Cell outer membrane</keyword>
<dbReference type="InterPro" id="IPR010583">
    <property type="entry name" value="MipA"/>
</dbReference>
<keyword evidence="4" id="KW-0472">Membrane</keyword>
<dbReference type="PANTHER" id="PTHR38776">
    <property type="entry name" value="MLTA-INTERACTING PROTEIN-RELATED"/>
    <property type="match status" value="1"/>
</dbReference>
<dbReference type="EMBL" id="JAUDZE010000006">
    <property type="protein sequence ID" value="MDN0015133.1"/>
    <property type="molecule type" value="Genomic_DNA"/>
</dbReference>
<comment type="similarity">
    <text evidence="2">Belongs to the MipA/OmpV family.</text>
</comment>
<evidence type="ECO:0000256" key="3">
    <source>
        <dbReference type="ARBA" id="ARBA00022729"/>
    </source>
</evidence>
<evidence type="ECO:0000256" key="2">
    <source>
        <dbReference type="ARBA" id="ARBA00005722"/>
    </source>
</evidence>